<keyword evidence="3 6" id="KW-0479">Metal-binding</keyword>
<feature type="binding site" evidence="6">
    <location>
        <position position="326"/>
    </location>
    <ligand>
        <name>Zn(2+)</name>
        <dbReference type="ChEBI" id="CHEBI:29105"/>
    </ligand>
</feature>
<evidence type="ECO:0000256" key="6">
    <source>
        <dbReference type="PROSITE-ProRule" id="PRU00333"/>
    </source>
</evidence>
<dbReference type="UniPathway" id="UPA00051">
    <property type="reaction ID" value="UER00083"/>
</dbReference>
<dbReference type="InterPro" id="IPR003726">
    <property type="entry name" value="HCY_dom"/>
</dbReference>
<dbReference type="GO" id="GO:0033528">
    <property type="term" value="P:S-methylmethionine cycle"/>
    <property type="evidence" value="ECO:0007669"/>
    <property type="project" value="TreeGrafter"/>
</dbReference>
<feature type="binding site" evidence="6">
    <location>
        <position position="325"/>
    </location>
    <ligand>
        <name>Zn(2+)</name>
        <dbReference type="ChEBI" id="CHEBI:29105"/>
    </ligand>
</feature>
<dbReference type="GO" id="GO:0008270">
    <property type="term" value="F:zinc ion binding"/>
    <property type="evidence" value="ECO:0007669"/>
    <property type="project" value="InterPro"/>
</dbReference>
<dbReference type="InParanoid" id="A0A6J2Y8U6"/>
<dbReference type="OrthoDB" id="261426at2759"/>
<evidence type="ECO:0000313" key="8">
    <source>
        <dbReference type="Proteomes" id="UP000504635"/>
    </source>
</evidence>
<evidence type="ECO:0000256" key="2">
    <source>
        <dbReference type="ARBA" id="ARBA00022679"/>
    </source>
</evidence>
<evidence type="ECO:0000256" key="1">
    <source>
        <dbReference type="ARBA" id="ARBA00022603"/>
    </source>
</evidence>
<dbReference type="PIRSF" id="PIRSF037505">
    <property type="entry name" value="Betaine_HMT"/>
    <property type="match status" value="1"/>
</dbReference>
<dbReference type="FunCoup" id="A0A6J2Y8U6">
    <property type="interactions" value="78"/>
</dbReference>
<comment type="cofactor">
    <cofactor evidence="6">
        <name>Zn(2+)</name>
        <dbReference type="ChEBI" id="CHEBI:29105"/>
    </cofactor>
</comment>
<dbReference type="Pfam" id="PF02574">
    <property type="entry name" value="S-methyl_trans"/>
    <property type="match status" value="1"/>
</dbReference>
<keyword evidence="4 6" id="KW-0862">Zinc</keyword>
<accession>A0A6J2Y8U6</accession>
<dbReference type="SUPFAM" id="SSF82282">
    <property type="entry name" value="Homocysteine S-methyltransferase"/>
    <property type="match status" value="1"/>
</dbReference>
<proteinExistence type="predicted"/>
<sequence>MERHNMAPPGIGSSTERHLDIHNTRNSQNIIVLDGGFATQLSCYVDEPIDGDVLWSARFLSTNPEAVIDSHLDFLRAGADLIITNTYQADVDLFVKHLNVTKEEAYNLIKKAVELAKIAVERYMQEFPNARRPLVVGSVGPYGASLHDGSEYTGSYAANTSLDVMREWHTPRINALLEGGADLLALETIPCRAEAEMLVTLLKEKYPETKAWLSFTAGQDGKTTAYGEPFQEAARACYDICPDQLVAIGVNCIAPRLVESLISGINDKRANPIPLIVYPNSGESYNVELGDDTASYRWINRDKCEPVECYVAKWLDLGVTFVGGCCRTYAIDVTRIKREVEKWKQDHRF</sequence>
<dbReference type="InterPro" id="IPR036589">
    <property type="entry name" value="HCY_dom_sf"/>
</dbReference>
<dbReference type="PANTHER" id="PTHR46015:SF1">
    <property type="entry name" value="HOMOCYSTEINE S-METHYLTRANSFERASE-LIKE ISOFORM 1"/>
    <property type="match status" value="1"/>
</dbReference>
<dbReference type="PANTHER" id="PTHR46015">
    <property type="entry name" value="ZGC:172121"/>
    <property type="match status" value="1"/>
</dbReference>
<dbReference type="GO" id="GO:0032259">
    <property type="term" value="P:methylation"/>
    <property type="evidence" value="ECO:0007669"/>
    <property type="project" value="UniProtKB-KW"/>
</dbReference>
<gene>
    <name evidence="9" type="primary">LOC115885043</name>
</gene>
<dbReference type="InterPro" id="IPR051486">
    <property type="entry name" value="Hcy_S-methyltransferase"/>
</dbReference>
<dbReference type="FunFam" id="3.20.20.330:FF:000002">
    <property type="entry name" value="Homocysteine S-methyltransferase"/>
    <property type="match status" value="1"/>
</dbReference>
<name>A0A6J2Y8U6_SITOR</name>
<evidence type="ECO:0000313" key="9">
    <source>
        <dbReference type="RefSeq" id="XP_030759656.1"/>
    </source>
</evidence>
<dbReference type="Gene3D" id="3.20.20.330">
    <property type="entry name" value="Homocysteine-binding-like domain"/>
    <property type="match status" value="1"/>
</dbReference>
<protein>
    <submittedName>
        <fullName evidence="9">Uncharacterized protein LOC115885043 isoform X1</fullName>
    </submittedName>
</protein>
<feature type="binding site" evidence="6">
    <location>
        <position position="252"/>
    </location>
    <ligand>
        <name>Zn(2+)</name>
        <dbReference type="ChEBI" id="CHEBI:29105"/>
    </ligand>
</feature>
<keyword evidence="8" id="KW-1185">Reference proteome</keyword>
<keyword evidence="2 6" id="KW-0808">Transferase</keyword>
<dbReference type="GO" id="GO:0009086">
    <property type="term" value="P:methionine biosynthetic process"/>
    <property type="evidence" value="ECO:0007669"/>
    <property type="project" value="InterPro"/>
</dbReference>
<comment type="pathway">
    <text evidence="5">Amino-acid biosynthesis; L-methionine biosynthesis via de novo pathway.</text>
</comment>
<dbReference type="NCBIfam" id="NF007020">
    <property type="entry name" value="PRK09485.1"/>
    <property type="match status" value="1"/>
</dbReference>
<dbReference type="GeneID" id="115885043"/>
<evidence type="ECO:0000259" key="7">
    <source>
        <dbReference type="PROSITE" id="PS50970"/>
    </source>
</evidence>
<dbReference type="PROSITE" id="PS50970">
    <property type="entry name" value="HCY"/>
    <property type="match status" value="1"/>
</dbReference>
<reference evidence="9" key="1">
    <citation type="submission" date="2025-08" db="UniProtKB">
        <authorList>
            <consortium name="RefSeq"/>
        </authorList>
    </citation>
    <scope>IDENTIFICATION</scope>
    <source>
        <tissue evidence="9">Gonads</tissue>
    </source>
</reference>
<dbReference type="GO" id="GO:0008898">
    <property type="term" value="F:S-adenosylmethionine-homocysteine S-methyltransferase activity"/>
    <property type="evidence" value="ECO:0007669"/>
    <property type="project" value="TreeGrafter"/>
</dbReference>
<evidence type="ECO:0000256" key="5">
    <source>
        <dbReference type="ARBA" id="ARBA00034478"/>
    </source>
</evidence>
<dbReference type="RefSeq" id="XP_030759656.1">
    <property type="nucleotide sequence ID" value="XM_030903796.1"/>
</dbReference>
<evidence type="ECO:0000256" key="4">
    <source>
        <dbReference type="ARBA" id="ARBA00022833"/>
    </source>
</evidence>
<dbReference type="AlphaFoldDB" id="A0A6J2Y8U6"/>
<dbReference type="Proteomes" id="UP000504635">
    <property type="component" value="Unplaced"/>
</dbReference>
<organism evidence="8 9">
    <name type="scientific">Sitophilus oryzae</name>
    <name type="common">Rice weevil</name>
    <name type="synonym">Curculio oryzae</name>
    <dbReference type="NCBI Taxonomy" id="7048"/>
    <lineage>
        <taxon>Eukaryota</taxon>
        <taxon>Metazoa</taxon>
        <taxon>Ecdysozoa</taxon>
        <taxon>Arthropoda</taxon>
        <taxon>Hexapoda</taxon>
        <taxon>Insecta</taxon>
        <taxon>Pterygota</taxon>
        <taxon>Neoptera</taxon>
        <taxon>Endopterygota</taxon>
        <taxon>Coleoptera</taxon>
        <taxon>Polyphaga</taxon>
        <taxon>Cucujiformia</taxon>
        <taxon>Curculionidae</taxon>
        <taxon>Dryophthorinae</taxon>
        <taxon>Sitophilus</taxon>
    </lineage>
</organism>
<feature type="domain" description="Hcy-binding" evidence="7">
    <location>
        <begin position="19"/>
        <end position="340"/>
    </location>
</feature>
<dbReference type="KEGG" id="soy:115885043"/>
<keyword evidence="1 6" id="KW-0489">Methyltransferase</keyword>
<evidence type="ECO:0000256" key="3">
    <source>
        <dbReference type="ARBA" id="ARBA00022723"/>
    </source>
</evidence>
<dbReference type="InterPro" id="IPR017226">
    <property type="entry name" value="BHMT-like"/>
</dbReference>